<dbReference type="Gene3D" id="3.30.450.20">
    <property type="entry name" value="PAS domain"/>
    <property type="match status" value="1"/>
</dbReference>
<dbReference type="PROSITE" id="PS50109">
    <property type="entry name" value="HIS_KIN"/>
    <property type="match status" value="1"/>
</dbReference>
<comment type="catalytic activity">
    <reaction evidence="1">
        <text>ATP + protein L-histidine = ADP + protein N-phospho-L-histidine.</text>
        <dbReference type="EC" id="2.7.13.3"/>
    </reaction>
</comment>
<dbReference type="InterPro" id="IPR036890">
    <property type="entry name" value="HATPase_C_sf"/>
</dbReference>
<keyword evidence="5 8" id="KW-0418">Kinase</keyword>
<keyword evidence="3" id="KW-0597">Phosphoprotein</keyword>
<dbReference type="SMART" id="SM00387">
    <property type="entry name" value="HATPase_c"/>
    <property type="match status" value="1"/>
</dbReference>
<evidence type="ECO:0000256" key="4">
    <source>
        <dbReference type="ARBA" id="ARBA00022679"/>
    </source>
</evidence>
<evidence type="ECO:0000256" key="2">
    <source>
        <dbReference type="ARBA" id="ARBA00012438"/>
    </source>
</evidence>
<accession>A0ABR7B1P3</accession>
<dbReference type="SUPFAM" id="SSF55874">
    <property type="entry name" value="ATPase domain of HSP90 chaperone/DNA topoisomerase II/histidine kinase"/>
    <property type="match status" value="1"/>
</dbReference>
<dbReference type="CDD" id="cd00082">
    <property type="entry name" value="HisKA"/>
    <property type="match status" value="1"/>
</dbReference>
<organism evidence="8 9">
    <name type="scientific">Pseudomonas folii</name>
    <dbReference type="NCBI Taxonomy" id="2762593"/>
    <lineage>
        <taxon>Bacteria</taxon>
        <taxon>Pseudomonadati</taxon>
        <taxon>Pseudomonadota</taxon>
        <taxon>Gammaproteobacteria</taxon>
        <taxon>Pseudomonadales</taxon>
        <taxon>Pseudomonadaceae</taxon>
        <taxon>Pseudomonas</taxon>
    </lineage>
</organism>
<dbReference type="InterPro" id="IPR005467">
    <property type="entry name" value="His_kinase_dom"/>
</dbReference>
<evidence type="ECO:0000313" key="9">
    <source>
        <dbReference type="Proteomes" id="UP000651852"/>
    </source>
</evidence>
<dbReference type="SMART" id="SM00388">
    <property type="entry name" value="HisKA"/>
    <property type="match status" value="1"/>
</dbReference>
<dbReference type="InterPro" id="IPR003594">
    <property type="entry name" value="HATPase_dom"/>
</dbReference>
<gene>
    <name evidence="8" type="ORF">H8S59_15240</name>
</gene>
<dbReference type="InterPro" id="IPR004358">
    <property type="entry name" value="Sig_transdc_His_kin-like_C"/>
</dbReference>
<evidence type="ECO:0000256" key="3">
    <source>
        <dbReference type="ARBA" id="ARBA00022553"/>
    </source>
</evidence>
<dbReference type="GO" id="GO:0016301">
    <property type="term" value="F:kinase activity"/>
    <property type="evidence" value="ECO:0007669"/>
    <property type="project" value="UniProtKB-KW"/>
</dbReference>
<dbReference type="PRINTS" id="PR00344">
    <property type="entry name" value="BCTRLSENSOR"/>
</dbReference>
<evidence type="ECO:0000256" key="6">
    <source>
        <dbReference type="ARBA" id="ARBA00023012"/>
    </source>
</evidence>
<name>A0ABR7B1P3_9PSED</name>
<proteinExistence type="predicted"/>
<dbReference type="EMBL" id="JACONW010000069">
    <property type="protein sequence ID" value="MBC3951118.1"/>
    <property type="molecule type" value="Genomic_DNA"/>
</dbReference>
<comment type="caution">
    <text evidence="8">The sequence shown here is derived from an EMBL/GenBank/DDBJ whole genome shotgun (WGS) entry which is preliminary data.</text>
</comment>
<reference evidence="8 9" key="1">
    <citation type="submission" date="2020-08" db="EMBL/GenBank/DDBJ databases">
        <title>Putative novel bacterial strains isolated from necrotic wheat leaf tissues caused by Xanthomonas translucens.</title>
        <authorList>
            <person name="Tambong J.T."/>
        </authorList>
    </citation>
    <scope>NUCLEOTIDE SEQUENCE [LARGE SCALE GENOMIC DNA]</scope>
    <source>
        <strain evidence="8 9">DOAB 1069</strain>
    </source>
</reference>
<dbReference type="InterPro" id="IPR035965">
    <property type="entry name" value="PAS-like_dom_sf"/>
</dbReference>
<feature type="domain" description="Histidine kinase" evidence="7">
    <location>
        <begin position="188"/>
        <end position="401"/>
    </location>
</feature>
<dbReference type="EC" id="2.7.13.3" evidence="2"/>
<keyword evidence="6" id="KW-0902">Two-component regulatory system</keyword>
<dbReference type="InterPro" id="IPR003661">
    <property type="entry name" value="HisK_dim/P_dom"/>
</dbReference>
<sequence length="402" mass="43930">MSSSARLEWCLLSVDVELSADSDLLFEGAACGLLLTREDGTILRANKTFCLWIGTESASLTGTRFQDLMSVGDRIFQQTHWGPLLVMRGSVSEIKLDLVGPDGQAMTMMLNAIRRETPEGVVHHLSLMSGEERNKYQRELAETRQAAEEMLLQQLASQKELSSVQNRLRLAQTEADIRATFAEQMVAIVSHDLRNPLAAIKMAAGLIGLEPLSEKQQRSLGLVNQSVGRAQRLIVDLLDFTQARVGSGISVLPQPVQLHEVIAASVAEQRLLFPRRVLIHECIGEGLCTADADRLFELVDNLVSNAVAYGSATGVITITSAFDPQWIRIAVHNVGPPIPPERLEGLFEPMPHGVADDDPSRSIGLGLFIVREIARAHWGDVSVTSNAEEGTTFTINLARPVS</sequence>
<dbReference type="Pfam" id="PF02518">
    <property type="entry name" value="HATPase_c"/>
    <property type="match status" value="1"/>
</dbReference>
<dbReference type="SUPFAM" id="SSF47384">
    <property type="entry name" value="Homodimeric domain of signal transducing histidine kinase"/>
    <property type="match status" value="1"/>
</dbReference>
<dbReference type="PANTHER" id="PTHR43711:SF1">
    <property type="entry name" value="HISTIDINE KINASE 1"/>
    <property type="match status" value="1"/>
</dbReference>
<protein>
    <recommendedName>
        <fullName evidence="2">histidine kinase</fullName>
        <ecNumber evidence="2">2.7.13.3</ecNumber>
    </recommendedName>
</protein>
<dbReference type="PANTHER" id="PTHR43711">
    <property type="entry name" value="TWO-COMPONENT HISTIDINE KINASE"/>
    <property type="match status" value="1"/>
</dbReference>
<evidence type="ECO:0000256" key="5">
    <source>
        <dbReference type="ARBA" id="ARBA00022777"/>
    </source>
</evidence>
<dbReference type="InterPro" id="IPR036097">
    <property type="entry name" value="HisK_dim/P_sf"/>
</dbReference>
<evidence type="ECO:0000313" key="8">
    <source>
        <dbReference type="EMBL" id="MBC3951118.1"/>
    </source>
</evidence>
<dbReference type="Pfam" id="PF00512">
    <property type="entry name" value="HisKA"/>
    <property type="match status" value="1"/>
</dbReference>
<dbReference type="Gene3D" id="3.30.565.10">
    <property type="entry name" value="Histidine kinase-like ATPase, C-terminal domain"/>
    <property type="match status" value="1"/>
</dbReference>
<dbReference type="InterPro" id="IPR050736">
    <property type="entry name" value="Sensor_HK_Regulatory"/>
</dbReference>
<keyword evidence="9" id="KW-1185">Reference proteome</keyword>
<evidence type="ECO:0000259" key="7">
    <source>
        <dbReference type="PROSITE" id="PS50109"/>
    </source>
</evidence>
<evidence type="ECO:0000256" key="1">
    <source>
        <dbReference type="ARBA" id="ARBA00000085"/>
    </source>
</evidence>
<dbReference type="Proteomes" id="UP000651852">
    <property type="component" value="Unassembled WGS sequence"/>
</dbReference>
<dbReference type="Gene3D" id="1.10.287.130">
    <property type="match status" value="1"/>
</dbReference>
<keyword evidence="4" id="KW-0808">Transferase</keyword>
<dbReference type="SUPFAM" id="SSF55785">
    <property type="entry name" value="PYP-like sensor domain (PAS domain)"/>
    <property type="match status" value="1"/>
</dbReference>